<dbReference type="Proteomes" id="UP001230649">
    <property type="component" value="Unassembled WGS sequence"/>
</dbReference>
<protein>
    <submittedName>
        <fullName evidence="1">Uncharacterized protein</fullName>
    </submittedName>
</protein>
<evidence type="ECO:0000313" key="2">
    <source>
        <dbReference type="Proteomes" id="UP001230649"/>
    </source>
</evidence>
<gene>
    <name evidence="1" type="ORF">QFC20_002490</name>
</gene>
<name>A0ACC2WID3_9TREE</name>
<sequence length="1517" mass="168661">MFHDRLKHTGDGLEATTTQSVHNDRRARDPTATSASQHDSPAESDGDRSEETRYNKDVGTSLNVMTGNEGKTRRVGMNREPSSGKVLAKPRKKSVILDEEDDGQTEDSDANGQGKDGERKMPQKRFPETDASRSSPTRAPVDLASIVNTSEPYQPPLSPSITARSPPPRPRTPTTTTTTTTTASAKRFPRDRQRSSHQTRTLPSGQPSTRTSSNRVPQLTTADARKQAFRERERRHVRDRAYMRFVPGLGLSSGATLAILDHDAEYTNEQRPRPRARSLGDSEAQLVSFGGRAGAKGMGKAEMDEQAARAAAQVFRDAQDRVTSRPGPNGMPESKAFALPHFSLDTKFSLAPPSAKAGRHHDLSRGGETPLDEVEFDLGLGKDLDHTIAEAMKVAQQVNKSKGDANNKPGEASSNVVEGERRPSFGTSIPVPPSATQEMPELPLPAEAAQLLSEARQAVVNCRVVPKSKTGRKASMGLGLFKETAEVKVDRDTRGDASKSRTPVIEEEDPYEEKRTHSLRGHGDVQELDAAALRDQLEHQLPESSSSLASTVRPKLRGMGSGASDQARRPVSGSMTPTRERERSRLLGHHLGPRSSGGQQDITEPTPSHRKFGISPAVSRHTSRAASPTVLNSELDHHEWSSDGWWETSSGVSSSAESENYDEEHEEEYFARGPRRDVPPGQVKHSESHSRGRSQDRLGDLAEESGEHLVDPSEGRHRQAGGEMTIPLQPFNNRVGGHSEIYKFTRRAVCKPLVSRENLFYESVEKLAPALLGYIPRYLGVMLVNYRRQSMTSNTDIVESELDQKSSRTHNPKDAPETTVGASEGVASPQSPPVRPGLRIPARSQSFNIAQSQRQHSSLENHSQHHHEVPEVALRNNKHVVPDWLFARGGRMTKKDLDKYKNWQTGDDLNPAARSPRQSRSMERRRSHKRAPDSDFPSTFSPLSASNSIDNVLQPPPGSPSSIALRSYSPSSPAKSFGSPQLHHSTSTPSLHGRSHLATAMSNTNRCPTQQLFEGTGSTTVHTKLKDHIFSTILKRMQKGSSRPQSRRSLRAGSVEREGESTDQDQEDEIGPLPPSQRYIRRGRLHRKMPSSMDMTPTHESADEEEPFQPIKRISSEVIMSELTRMTLEDSNGTVPSPSRMRDVSTERGLFSMDESVSHCEEIDTHSHSTPDRSDSPSPEDEDEESSPLDDNITRQEYFIFMEDLTGRLKHPCVLDLKMGTRQYGCDATPLKKKSQRKKCDRTTSRTLGTRVCGMQVWDNVKQEFVSQNKYTGREIKQEEFGDVLASYFWDGRRLLAEHIPAVIHRLHRLAAIIARLKSFRFYGCSVLLIYDGDQETQDQYLATKRSGMRRNAEEQNAYNLRLESRSRKELGAGRRSRSADAHNANRISENIESSIKKAEVKIRIVDFAHPTTGQDFLPPIPDEDTSELGKGYDGKNDPVTGLPHARFPPKHPNEPDLGFLFGLRSITDSLTEIYQEEREKRVNDGTDHLPPLNTCPDENIFQEVFGHSFDVTYLST</sequence>
<dbReference type="EMBL" id="JASBWS010000018">
    <property type="protein sequence ID" value="KAJ9111518.1"/>
    <property type="molecule type" value="Genomic_DNA"/>
</dbReference>
<proteinExistence type="predicted"/>
<organism evidence="1 2">
    <name type="scientific">Naganishia adeliensis</name>
    <dbReference type="NCBI Taxonomy" id="92952"/>
    <lineage>
        <taxon>Eukaryota</taxon>
        <taxon>Fungi</taxon>
        <taxon>Dikarya</taxon>
        <taxon>Basidiomycota</taxon>
        <taxon>Agaricomycotina</taxon>
        <taxon>Tremellomycetes</taxon>
        <taxon>Filobasidiales</taxon>
        <taxon>Filobasidiaceae</taxon>
        <taxon>Naganishia</taxon>
    </lineage>
</organism>
<evidence type="ECO:0000313" key="1">
    <source>
        <dbReference type="EMBL" id="KAJ9111518.1"/>
    </source>
</evidence>
<reference evidence="1" key="1">
    <citation type="submission" date="2023-04" db="EMBL/GenBank/DDBJ databases">
        <title>Draft Genome sequencing of Naganishia species isolated from polar environments using Oxford Nanopore Technology.</title>
        <authorList>
            <person name="Leo P."/>
            <person name="Venkateswaran K."/>
        </authorList>
    </citation>
    <scope>NUCLEOTIDE SEQUENCE</scope>
    <source>
        <strain evidence="1">MNA-CCFEE 5262</strain>
    </source>
</reference>
<keyword evidence="2" id="KW-1185">Reference proteome</keyword>
<accession>A0ACC2WID3</accession>
<comment type="caution">
    <text evidence="1">The sequence shown here is derived from an EMBL/GenBank/DDBJ whole genome shotgun (WGS) entry which is preliminary data.</text>
</comment>